<sequence>TKGIGYFPEPLYKKELSKAKIIATTIVWFPCLFPFSIYWWHKLYKLGGAPLVKGTDGKKYSGSVYVSRAQLNLINISP</sequence>
<evidence type="ECO:0000256" key="1">
    <source>
        <dbReference type="SAM" id="Phobius"/>
    </source>
</evidence>
<feature type="non-terminal residue" evidence="2">
    <location>
        <position position="1"/>
    </location>
</feature>
<feature type="transmembrane region" description="Helical" evidence="1">
    <location>
        <begin position="21"/>
        <end position="41"/>
    </location>
</feature>
<proteinExistence type="predicted"/>
<gene>
    <name evidence="2" type="ORF">LCGC14_2623290</name>
</gene>
<evidence type="ECO:0000313" key="2">
    <source>
        <dbReference type="EMBL" id="KKL03723.1"/>
    </source>
</evidence>
<dbReference type="AlphaFoldDB" id="A0A0F9CV36"/>
<reference evidence="2" key="1">
    <citation type="journal article" date="2015" name="Nature">
        <title>Complex archaea that bridge the gap between prokaryotes and eukaryotes.</title>
        <authorList>
            <person name="Spang A."/>
            <person name="Saw J.H."/>
            <person name="Jorgensen S.L."/>
            <person name="Zaremba-Niedzwiedzka K."/>
            <person name="Martijn J."/>
            <person name="Lind A.E."/>
            <person name="van Eijk R."/>
            <person name="Schleper C."/>
            <person name="Guy L."/>
            <person name="Ettema T.J."/>
        </authorList>
    </citation>
    <scope>NUCLEOTIDE SEQUENCE</scope>
</reference>
<comment type="caution">
    <text evidence="2">The sequence shown here is derived from an EMBL/GenBank/DDBJ whole genome shotgun (WGS) entry which is preliminary data.</text>
</comment>
<name>A0A0F9CV36_9ZZZZ</name>
<dbReference type="EMBL" id="LAZR01044817">
    <property type="protein sequence ID" value="KKL03723.1"/>
    <property type="molecule type" value="Genomic_DNA"/>
</dbReference>
<keyword evidence="1" id="KW-0472">Membrane</keyword>
<organism evidence="2">
    <name type="scientific">marine sediment metagenome</name>
    <dbReference type="NCBI Taxonomy" id="412755"/>
    <lineage>
        <taxon>unclassified sequences</taxon>
        <taxon>metagenomes</taxon>
        <taxon>ecological metagenomes</taxon>
    </lineage>
</organism>
<keyword evidence="1" id="KW-1133">Transmembrane helix</keyword>
<accession>A0A0F9CV36</accession>
<protein>
    <submittedName>
        <fullName evidence="2">Uncharacterized protein</fullName>
    </submittedName>
</protein>
<keyword evidence="1" id="KW-0812">Transmembrane</keyword>